<dbReference type="RefSeq" id="WP_047791486.1">
    <property type="nucleotide sequence ID" value="NZ_CP011856.1"/>
</dbReference>
<dbReference type="Proteomes" id="UP000035661">
    <property type="component" value="Chromosome"/>
</dbReference>
<organism evidence="1 2">
    <name type="scientific">Spiroplasma eriocheiris</name>
    <dbReference type="NCBI Taxonomy" id="315358"/>
    <lineage>
        <taxon>Bacteria</taxon>
        <taxon>Bacillati</taxon>
        <taxon>Mycoplasmatota</taxon>
        <taxon>Mollicutes</taxon>
        <taxon>Entomoplasmatales</taxon>
        <taxon>Spiroplasmataceae</taxon>
        <taxon>Spiroplasma</taxon>
    </lineage>
</organism>
<sequence length="116" mass="13305">MKKIITILGSFGLIVTGTSNIIACHQQSEDKNNAKNEITYDYDVLSDLALNLCFFAYDQTNQKFKLQTGALTYEICKISQPTEEITKAIWKEVGNQNFDFNKLIYLLIKLVLYLKK</sequence>
<proteinExistence type="predicted"/>
<accession>A0A0H3XIG9</accession>
<gene>
    <name evidence="1" type="ORF">SERIO_v1c06950</name>
</gene>
<reference evidence="1 2" key="1">
    <citation type="journal article" date="2015" name="Genome Biol. Evol.">
        <title>Found and Lost: The Fates of Horizontally Acquired Genes in Arthropod-Symbiotic Spiroplasma.</title>
        <authorList>
            <person name="Lo W.S."/>
            <person name="Gasparich G.E."/>
            <person name="Kuo C.H."/>
        </authorList>
    </citation>
    <scope>NUCLEOTIDE SEQUENCE [LARGE SCALE GENOMIC DNA]</scope>
    <source>
        <strain evidence="2">TDA-040725-5</strain>
    </source>
</reference>
<evidence type="ECO:0000313" key="1">
    <source>
        <dbReference type="EMBL" id="AKM54260.1"/>
    </source>
</evidence>
<dbReference type="PATRIC" id="fig|743698.3.peg.697"/>
<dbReference type="AlphaFoldDB" id="A0A0H3XIG9"/>
<dbReference type="KEGG" id="seri:SERIO_v1c06950"/>
<dbReference type="EMBL" id="CP011856">
    <property type="protein sequence ID" value="AKM54260.1"/>
    <property type="molecule type" value="Genomic_DNA"/>
</dbReference>
<keyword evidence="2" id="KW-1185">Reference proteome</keyword>
<reference evidence="2" key="2">
    <citation type="submission" date="2015-06" db="EMBL/GenBank/DDBJ databases">
        <title>Complete genome sequence of Spiroplasma eriocheiris TDA-040725-5 (DSM 21848).</title>
        <authorList>
            <person name="Lo W.-S."/>
            <person name="Kuo C.-H."/>
        </authorList>
    </citation>
    <scope>NUCLEOTIDE SEQUENCE [LARGE SCALE GENOMIC DNA]</scope>
    <source>
        <strain evidence="2">TDA-040725-5</strain>
    </source>
</reference>
<evidence type="ECO:0000313" key="2">
    <source>
        <dbReference type="Proteomes" id="UP000035661"/>
    </source>
</evidence>
<evidence type="ECO:0008006" key="3">
    <source>
        <dbReference type="Google" id="ProtNLM"/>
    </source>
</evidence>
<name>A0A0H3XIG9_9MOLU</name>
<dbReference type="InterPro" id="IPR054816">
    <property type="entry name" value="Lipoprotein_mollicutes-type_CS"/>
</dbReference>
<dbReference type="NCBIfam" id="NF038029">
    <property type="entry name" value="LP_plasma"/>
    <property type="match status" value="1"/>
</dbReference>
<protein>
    <recommendedName>
        <fullName evidence="3">Lipoprotein</fullName>
    </recommendedName>
</protein>